<name>A0ABT1JM68_ACTCY</name>
<evidence type="ECO:0000313" key="2">
    <source>
        <dbReference type="Proteomes" id="UP000791080"/>
    </source>
</evidence>
<organism evidence="1 2">
    <name type="scientific">Actinoalloteichus caeruleus DSM 43889</name>
    <dbReference type="NCBI Taxonomy" id="1120930"/>
    <lineage>
        <taxon>Bacteria</taxon>
        <taxon>Bacillati</taxon>
        <taxon>Actinomycetota</taxon>
        <taxon>Actinomycetes</taxon>
        <taxon>Pseudonocardiales</taxon>
        <taxon>Pseudonocardiaceae</taxon>
        <taxon>Actinoalloteichus</taxon>
        <taxon>Actinoalloteichus cyanogriseus</taxon>
    </lineage>
</organism>
<keyword evidence="2" id="KW-1185">Reference proteome</keyword>
<reference evidence="1 2" key="2">
    <citation type="submission" date="2022-06" db="EMBL/GenBank/DDBJ databases">
        <title>Genomic Encyclopedia of Type Strains, Phase I: the one thousand microbial genomes (KMG-I) project.</title>
        <authorList>
            <person name="Kyrpides N."/>
        </authorList>
    </citation>
    <scope>NUCLEOTIDE SEQUENCE [LARGE SCALE GENOMIC DNA]</scope>
    <source>
        <strain evidence="1 2">DSM 43889</strain>
    </source>
</reference>
<gene>
    <name evidence="1" type="ORF">G443_003890</name>
</gene>
<proteinExistence type="predicted"/>
<dbReference type="EMBL" id="AUBJ02000001">
    <property type="protein sequence ID" value="MCP2333620.1"/>
    <property type="molecule type" value="Genomic_DNA"/>
</dbReference>
<comment type="caution">
    <text evidence="1">The sequence shown here is derived from an EMBL/GenBank/DDBJ whole genome shotgun (WGS) entry which is preliminary data.</text>
</comment>
<sequence length="222" mass="24121">MMLAVPLFLVAALVGFALVRTVAGESVLPTEVAGAPAPGQGVGSPTLDLASDRAVGADTEPTEGRFELMLPEGWGRFQEQRQYPELPDSSITRYVSEDGSSTVAVEWFADYFQEHSVDDYVSRLPELTAGSGGQFVPGLDVPVETDREQAGPEPARELTYRLVDSGLLRESAGAEQRRTVYVRLLPRDDDLWLVSVSVDTRSETVGRTELFNQIAPSFTTLA</sequence>
<accession>A0ABT1JM68</accession>
<dbReference type="RefSeq" id="WP_253860251.1">
    <property type="nucleotide sequence ID" value="NZ_AUBJ02000001.1"/>
</dbReference>
<evidence type="ECO:0000313" key="1">
    <source>
        <dbReference type="EMBL" id="MCP2333620.1"/>
    </source>
</evidence>
<reference evidence="1 2" key="1">
    <citation type="submission" date="2013-07" db="EMBL/GenBank/DDBJ databases">
        <authorList>
            <consortium name="DOE Joint Genome Institute"/>
            <person name="Reeve W."/>
            <person name="Huntemann M."/>
            <person name="Han J."/>
            <person name="Chen A."/>
            <person name="Kyrpides N."/>
            <person name="Mavromatis K."/>
            <person name="Markowitz V."/>
            <person name="Palaniappan K."/>
            <person name="Ivanova N."/>
            <person name="Schaumberg A."/>
            <person name="Pati A."/>
            <person name="Liolios K."/>
            <person name="Nordberg H.P."/>
            <person name="Cantor M.N."/>
            <person name="Hua S.X."/>
            <person name="Woyke T."/>
        </authorList>
    </citation>
    <scope>NUCLEOTIDE SEQUENCE [LARGE SCALE GENOMIC DNA]</scope>
    <source>
        <strain evidence="1 2">DSM 43889</strain>
    </source>
</reference>
<dbReference type="Proteomes" id="UP000791080">
    <property type="component" value="Unassembled WGS sequence"/>
</dbReference>
<protein>
    <submittedName>
        <fullName evidence="1">Uncharacterized protein</fullName>
    </submittedName>
</protein>